<gene>
    <name evidence="2" type="ORF">RND81_09G104000</name>
</gene>
<dbReference type="Proteomes" id="UP001443914">
    <property type="component" value="Unassembled WGS sequence"/>
</dbReference>
<name>A0AAW1IJX9_SAPOF</name>
<accession>A0AAW1IJX9</accession>
<feature type="compositionally biased region" description="Acidic residues" evidence="1">
    <location>
        <begin position="102"/>
        <end position="126"/>
    </location>
</feature>
<feature type="region of interest" description="Disordered" evidence="1">
    <location>
        <begin position="88"/>
        <end position="195"/>
    </location>
</feature>
<feature type="compositionally biased region" description="Acidic residues" evidence="1">
    <location>
        <begin position="136"/>
        <end position="147"/>
    </location>
</feature>
<reference evidence="2" key="1">
    <citation type="submission" date="2024-03" db="EMBL/GenBank/DDBJ databases">
        <title>WGS assembly of Saponaria officinalis var. Norfolk2.</title>
        <authorList>
            <person name="Jenkins J."/>
            <person name="Shu S."/>
            <person name="Grimwood J."/>
            <person name="Barry K."/>
            <person name="Goodstein D."/>
            <person name="Schmutz J."/>
            <person name="Leebens-Mack J."/>
            <person name="Osbourn A."/>
        </authorList>
    </citation>
    <scope>NUCLEOTIDE SEQUENCE [LARGE SCALE GENOMIC DNA]</scope>
    <source>
        <strain evidence="2">JIC</strain>
    </source>
</reference>
<proteinExistence type="predicted"/>
<evidence type="ECO:0000256" key="1">
    <source>
        <dbReference type="SAM" id="MobiDB-lite"/>
    </source>
</evidence>
<dbReference type="EMBL" id="JBDFQZ010000009">
    <property type="protein sequence ID" value="KAK9690086.1"/>
    <property type="molecule type" value="Genomic_DNA"/>
</dbReference>
<protein>
    <submittedName>
        <fullName evidence="2">Uncharacterized protein</fullName>
    </submittedName>
</protein>
<evidence type="ECO:0000313" key="2">
    <source>
        <dbReference type="EMBL" id="KAK9690086.1"/>
    </source>
</evidence>
<evidence type="ECO:0000313" key="3">
    <source>
        <dbReference type="Proteomes" id="UP001443914"/>
    </source>
</evidence>
<dbReference type="AlphaFoldDB" id="A0AAW1IJX9"/>
<comment type="caution">
    <text evidence="2">The sequence shown here is derived from an EMBL/GenBank/DDBJ whole genome shotgun (WGS) entry which is preliminary data.</text>
</comment>
<keyword evidence="3" id="KW-1185">Reference proteome</keyword>
<sequence>MFVVYSMSSFLAPAANYLVDFQASEGGGRYVPPFESSSQIYTPNFNTETELQNEYADEDAVDREVERDITDLTDNTIRNVVTQLDTEDEVFGQLDKEGLEENEREDEVVGGDDNGNEDNEVDDGDLEGEHNQGDEQVVENDGDLGEEDNQRDKENVEDDEDLGGENNQRDEQNVEYDGDLGGENNEGGEQTVEEDVVLGGRDEEGVRENDVDDVERIEMNEDTVEDGTTTQHVKINCTAVGKYPFFLHSNVEHECMQAVKDNIGCSLDCG</sequence>
<organism evidence="2 3">
    <name type="scientific">Saponaria officinalis</name>
    <name type="common">Common soapwort</name>
    <name type="synonym">Lychnis saponaria</name>
    <dbReference type="NCBI Taxonomy" id="3572"/>
    <lineage>
        <taxon>Eukaryota</taxon>
        <taxon>Viridiplantae</taxon>
        <taxon>Streptophyta</taxon>
        <taxon>Embryophyta</taxon>
        <taxon>Tracheophyta</taxon>
        <taxon>Spermatophyta</taxon>
        <taxon>Magnoliopsida</taxon>
        <taxon>eudicotyledons</taxon>
        <taxon>Gunneridae</taxon>
        <taxon>Pentapetalae</taxon>
        <taxon>Caryophyllales</taxon>
        <taxon>Caryophyllaceae</taxon>
        <taxon>Caryophylleae</taxon>
        <taxon>Saponaria</taxon>
    </lineage>
</organism>